<keyword evidence="4 8" id="KW-0274">FAD</keyword>
<dbReference type="GO" id="GO:0016971">
    <property type="term" value="F:flavin-dependent sulfhydryl oxidase activity"/>
    <property type="evidence" value="ECO:0007669"/>
    <property type="project" value="InterPro"/>
</dbReference>
<dbReference type="EC" id="1.8.3.2" evidence="8"/>
<organism evidence="11 12">
    <name type="scientific">Candida albicans (strain WO-1)</name>
    <name type="common">Yeast</name>
    <dbReference type="NCBI Taxonomy" id="294748"/>
    <lineage>
        <taxon>Eukaryota</taxon>
        <taxon>Fungi</taxon>
        <taxon>Dikarya</taxon>
        <taxon>Ascomycota</taxon>
        <taxon>Saccharomycotina</taxon>
        <taxon>Pichiomycetes</taxon>
        <taxon>Debaryomycetaceae</taxon>
        <taxon>Candida/Lodderomyces clade</taxon>
        <taxon>Candida</taxon>
    </lineage>
</organism>
<dbReference type="GO" id="GO:0005758">
    <property type="term" value="C:mitochondrial intermembrane space"/>
    <property type="evidence" value="ECO:0007669"/>
    <property type="project" value="UniProtKB-SubCell"/>
</dbReference>
<sequence>MSTTETTEKAESNSKPEVGFTGRKIVYDKDGKVSNYFGCLIKGVLLTNIQFRCRTCNSLLDFQFASGKIKKSPVTPESKKVNKPELKSYPQDEPPDVTELGKSSWTLLHSIAATYPETPTTKQQSDMKSLINLFSGFYPCWFCAEDFQKYIAKNEPKTGNQEELGRWLCDAHNEVNKKLNKPQFNCDLWKKRWKDGWDNEE</sequence>
<dbReference type="Proteomes" id="UP000001429">
    <property type="component" value="Chromosome R"/>
</dbReference>
<keyword evidence="6" id="KW-0496">Mitochondrion</keyword>
<evidence type="ECO:0000256" key="2">
    <source>
        <dbReference type="ARBA" id="ARBA00004569"/>
    </source>
</evidence>
<dbReference type="EMBL" id="CM000309">
    <property type="protein sequence ID" value="EEQ43400.1"/>
    <property type="molecule type" value="Genomic_DNA"/>
</dbReference>
<evidence type="ECO:0000259" key="10">
    <source>
        <dbReference type="PROSITE" id="PS51324"/>
    </source>
</evidence>
<evidence type="ECO:0000256" key="1">
    <source>
        <dbReference type="ARBA" id="ARBA00001974"/>
    </source>
</evidence>
<dbReference type="InterPro" id="IPR039799">
    <property type="entry name" value="ALR/ERV"/>
</dbReference>
<dbReference type="PROSITE" id="PS51324">
    <property type="entry name" value="ERV_ALR"/>
    <property type="match status" value="1"/>
</dbReference>
<dbReference type="OMA" id="PCRTCNT"/>
<comment type="subcellular location">
    <subcellularLocation>
        <location evidence="2">Mitochondrion intermembrane space</location>
    </subcellularLocation>
</comment>
<dbReference type="PANTHER" id="PTHR12645:SF0">
    <property type="entry name" value="FAD-LINKED SULFHYDRYL OXIDASE ALR"/>
    <property type="match status" value="1"/>
</dbReference>
<evidence type="ECO:0000256" key="9">
    <source>
        <dbReference type="SAM" id="MobiDB-lite"/>
    </source>
</evidence>
<feature type="compositionally biased region" description="Basic and acidic residues" evidence="9">
    <location>
        <begin position="77"/>
        <end position="86"/>
    </location>
</feature>
<evidence type="ECO:0000256" key="8">
    <source>
        <dbReference type="RuleBase" id="RU371123"/>
    </source>
</evidence>
<evidence type="ECO:0000256" key="5">
    <source>
        <dbReference type="ARBA" id="ARBA00023002"/>
    </source>
</evidence>
<reference evidence="11 12" key="1">
    <citation type="journal article" date="2009" name="Nature">
        <title>Evolution of pathogenicity and sexual reproduction in eight Candida genomes.</title>
        <authorList>
            <person name="Butler G."/>
            <person name="Rasmussen M.D."/>
            <person name="Lin M.F."/>
            <person name="Santos M.A."/>
            <person name="Sakthikumar S."/>
            <person name="Munro C.A."/>
            <person name="Rheinbay E."/>
            <person name="Grabherr M."/>
            <person name="Forche A."/>
            <person name="Reedy J.L."/>
            <person name="Agrafioti I."/>
            <person name="Arnaud M.B."/>
            <person name="Bates S."/>
            <person name="Brown A.J."/>
            <person name="Brunke S."/>
            <person name="Costanzo M.C."/>
            <person name="Fitzpatrick D.A."/>
            <person name="de Groot P.W."/>
            <person name="Harris D."/>
            <person name="Hoyer L.L."/>
            <person name="Hube B."/>
            <person name="Klis F.M."/>
            <person name="Kodira C."/>
            <person name="Lennard N."/>
            <person name="Logue M.E."/>
            <person name="Martin R."/>
            <person name="Neiman A.M."/>
            <person name="Nikolaou E."/>
            <person name="Quail M.A."/>
            <person name="Quinn J."/>
            <person name="Santos M.C."/>
            <person name="Schmitzberger F.F."/>
            <person name="Sherlock G."/>
            <person name="Shah P."/>
            <person name="Silverstein K.A."/>
            <person name="Skrzypek M.S."/>
            <person name="Soll D."/>
            <person name="Staggs R."/>
            <person name="Stansfield I."/>
            <person name="Stumpf M.P."/>
            <person name="Sudbery P.E."/>
            <person name="Srikantha T."/>
            <person name="Zeng Q."/>
            <person name="Berman J."/>
            <person name="Berriman M."/>
            <person name="Heitman J."/>
            <person name="Gow N.A."/>
            <person name="Lorenz M.C."/>
            <person name="Birren B.W."/>
            <person name="Kellis M."/>
            <person name="Cuomo C.A."/>
        </authorList>
    </citation>
    <scope>NUCLEOTIDE SEQUENCE [LARGE SCALE GENOMIC DNA]</scope>
    <source>
        <strain evidence="11 12">WO-1</strain>
    </source>
</reference>
<evidence type="ECO:0000256" key="4">
    <source>
        <dbReference type="ARBA" id="ARBA00022827"/>
    </source>
</evidence>
<keyword evidence="7" id="KW-1015">Disulfide bond</keyword>
<dbReference type="Gene3D" id="4.10.320.60">
    <property type="match status" value="2"/>
</dbReference>
<comment type="catalytic activity">
    <reaction evidence="8">
        <text>2 R'C(R)SH + O2 = R'C(R)S-S(R)CR' + H2O2</text>
        <dbReference type="Rhea" id="RHEA:17357"/>
        <dbReference type="ChEBI" id="CHEBI:15379"/>
        <dbReference type="ChEBI" id="CHEBI:16240"/>
        <dbReference type="ChEBI" id="CHEBI:16520"/>
        <dbReference type="ChEBI" id="CHEBI:17412"/>
        <dbReference type="EC" id="1.8.3.2"/>
    </reaction>
</comment>
<dbReference type="Pfam" id="PF04777">
    <property type="entry name" value="Evr1_Alr"/>
    <property type="match status" value="1"/>
</dbReference>
<dbReference type="GO" id="GO:0050660">
    <property type="term" value="F:flavin adenine dinucleotide binding"/>
    <property type="evidence" value="ECO:0007669"/>
    <property type="project" value="TreeGrafter"/>
</dbReference>
<dbReference type="HOGENOM" id="CLU_070631_1_0_1"/>
<proteinExistence type="predicted"/>
<dbReference type="InterPro" id="IPR036774">
    <property type="entry name" value="ERV/ALR_sulphydryl_oxid_sf"/>
</dbReference>
<evidence type="ECO:0000256" key="3">
    <source>
        <dbReference type="ARBA" id="ARBA00022630"/>
    </source>
</evidence>
<dbReference type="InterPro" id="IPR017905">
    <property type="entry name" value="ERV/ALR_sulphydryl_oxidase"/>
</dbReference>
<keyword evidence="12" id="KW-1185">Reference proteome</keyword>
<keyword evidence="5 8" id="KW-0560">Oxidoreductase</keyword>
<name>C4YLB9_CANAW</name>
<evidence type="ECO:0000313" key="12">
    <source>
        <dbReference type="Proteomes" id="UP000001429"/>
    </source>
</evidence>
<comment type="cofactor">
    <cofactor evidence="1 8">
        <name>FAD</name>
        <dbReference type="ChEBI" id="CHEBI:57692"/>
    </cofactor>
</comment>
<evidence type="ECO:0000313" key="11">
    <source>
        <dbReference type="EMBL" id="EEQ43400.1"/>
    </source>
</evidence>
<evidence type="ECO:0000256" key="6">
    <source>
        <dbReference type="ARBA" id="ARBA00023128"/>
    </source>
</evidence>
<dbReference type="AlphaFoldDB" id="C4YLB9"/>
<feature type="domain" description="ERV/ALR sulfhydryl oxidase" evidence="10">
    <location>
        <begin position="93"/>
        <end position="193"/>
    </location>
</feature>
<dbReference type="OrthoDB" id="17199at2759"/>
<feature type="region of interest" description="Disordered" evidence="9">
    <location>
        <begin position="72"/>
        <end position="95"/>
    </location>
</feature>
<evidence type="ECO:0000256" key="7">
    <source>
        <dbReference type="ARBA" id="ARBA00023157"/>
    </source>
</evidence>
<dbReference type="VEuPathDB" id="FungiDB:CAWG_01637"/>
<dbReference type="PaxDb" id="5476-C4YLB9"/>
<accession>C4YLB9</accession>
<gene>
    <name evidence="11" type="ORF">CAWG_01637</name>
</gene>
<dbReference type="Gene3D" id="1.20.120.310">
    <property type="entry name" value="ERV/ALR sulfhydryl oxidase domain"/>
    <property type="match status" value="1"/>
</dbReference>
<dbReference type="FunFam" id="1.20.120.310:FF:000003">
    <property type="entry name" value="Sulfhydryl oxidase"/>
    <property type="match status" value="1"/>
</dbReference>
<keyword evidence="3 8" id="KW-0285">Flavoprotein</keyword>
<protein>
    <recommendedName>
        <fullName evidence="8">Sulfhydryl oxidase</fullName>
        <ecNumber evidence="8">1.8.3.2</ecNumber>
    </recommendedName>
</protein>
<dbReference type="PANTHER" id="PTHR12645">
    <property type="entry name" value="ALR/ERV"/>
    <property type="match status" value="1"/>
</dbReference>
<dbReference type="SUPFAM" id="SSF69000">
    <property type="entry name" value="FAD-dependent thiol oxidase"/>
    <property type="match status" value="1"/>
</dbReference>